<dbReference type="InterPro" id="IPR000182">
    <property type="entry name" value="GNAT_dom"/>
</dbReference>
<accession>A0A6V8L846</accession>
<dbReference type="PROSITE" id="PS51186">
    <property type="entry name" value="GNAT"/>
    <property type="match status" value="1"/>
</dbReference>
<evidence type="ECO:0000313" key="2">
    <source>
        <dbReference type="EMBL" id="GFJ90296.1"/>
    </source>
</evidence>
<dbReference type="EMBL" id="BLPG01000001">
    <property type="protein sequence ID" value="GFJ90296.1"/>
    <property type="molecule type" value="Genomic_DNA"/>
</dbReference>
<keyword evidence="2" id="KW-0808">Transferase</keyword>
<dbReference type="InterPro" id="IPR052523">
    <property type="entry name" value="Trichothecene_AcTrans"/>
</dbReference>
<dbReference type="GO" id="GO:0016747">
    <property type="term" value="F:acyltransferase activity, transferring groups other than amino-acyl groups"/>
    <property type="evidence" value="ECO:0007669"/>
    <property type="project" value="InterPro"/>
</dbReference>
<proteinExistence type="predicted"/>
<dbReference type="Proteomes" id="UP000482960">
    <property type="component" value="Unassembled WGS sequence"/>
</dbReference>
<evidence type="ECO:0000259" key="1">
    <source>
        <dbReference type="PROSITE" id="PS51186"/>
    </source>
</evidence>
<organism evidence="2 3">
    <name type="scientific">Phytohabitans rumicis</name>
    <dbReference type="NCBI Taxonomy" id="1076125"/>
    <lineage>
        <taxon>Bacteria</taxon>
        <taxon>Bacillati</taxon>
        <taxon>Actinomycetota</taxon>
        <taxon>Actinomycetes</taxon>
        <taxon>Micromonosporales</taxon>
        <taxon>Micromonosporaceae</taxon>
    </lineage>
</organism>
<dbReference type="Pfam" id="PF13508">
    <property type="entry name" value="Acetyltransf_7"/>
    <property type="match status" value="1"/>
</dbReference>
<feature type="domain" description="N-acetyltransferase" evidence="1">
    <location>
        <begin position="8"/>
        <end position="200"/>
    </location>
</feature>
<keyword evidence="3" id="KW-1185">Reference proteome</keyword>
<dbReference type="RefSeq" id="WP_173077675.1">
    <property type="nucleotide sequence ID" value="NZ_BAABJB010000024.1"/>
</dbReference>
<dbReference type="PANTHER" id="PTHR42791:SF1">
    <property type="entry name" value="N-ACETYLTRANSFERASE DOMAIN-CONTAINING PROTEIN"/>
    <property type="match status" value="1"/>
</dbReference>
<reference evidence="2 3" key="2">
    <citation type="submission" date="2020-03" db="EMBL/GenBank/DDBJ databases">
        <authorList>
            <person name="Ichikawa N."/>
            <person name="Kimura A."/>
            <person name="Kitahashi Y."/>
            <person name="Uohara A."/>
        </authorList>
    </citation>
    <scope>NUCLEOTIDE SEQUENCE [LARGE SCALE GENOMIC DNA]</scope>
    <source>
        <strain evidence="2 3">NBRC 108638</strain>
    </source>
</reference>
<dbReference type="InterPro" id="IPR016181">
    <property type="entry name" value="Acyl_CoA_acyltransferase"/>
</dbReference>
<dbReference type="CDD" id="cd04301">
    <property type="entry name" value="NAT_SF"/>
    <property type="match status" value="1"/>
</dbReference>
<sequence>MTHHEQVVTIRLATAADTDRITSMLVEAFLDTPDGRWLVPDRDERHQVYQRFCTALVGYTLAHGYIEVTDNLDAAAVWFDHAYTPPDLAEYDRLRTTACGEHAARFRLLDDTFAQHHPQQPHHYLAWLGVHPDSQCTGLGSALLSHRSQQLDAAGLPAYLVATSSGARDLYARHGYALPQAPFFLPESGPPMWSMWRQPTR</sequence>
<dbReference type="AlphaFoldDB" id="A0A6V8L846"/>
<dbReference type="PANTHER" id="PTHR42791">
    <property type="entry name" value="GNAT FAMILY ACETYLTRANSFERASE"/>
    <property type="match status" value="1"/>
</dbReference>
<evidence type="ECO:0000313" key="3">
    <source>
        <dbReference type="Proteomes" id="UP000482960"/>
    </source>
</evidence>
<protein>
    <submittedName>
        <fullName evidence="2">N-acetyltransferase</fullName>
    </submittedName>
</protein>
<dbReference type="Gene3D" id="3.40.630.30">
    <property type="match status" value="1"/>
</dbReference>
<dbReference type="SUPFAM" id="SSF55729">
    <property type="entry name" value="Acyl-CoA N-acyltransferases (Nat)"/>
    <property type="match status" value="1"/>
</dbReference>
<name>A0A6V8L846_9ACTN</name>
<comment type="caution">
    <text evidence="2">The sequence shown here is derived from an EMBL/GenBank/DDBJ whole genome shotgun (WGS) entry which is preliminary data.</text>
</comment>
<reference evidence="2 3" key="1">
    <citation type="submission" date="2020-03" db="EMBL/GenBank/DDBJ databases">
        <title>Whole genome shotgun sequence of Phytohabitans rumicis NBRC 108638.</title>
        <authorList>
            <person name="Komaki H."/>
            <person name="Tamura T."/>
        </authorList>
    </citation>
    <scope>NUCLEOTIDE SEQUENCE [LARGE SCALE GENOMIC DNA]</scope>
    <source>
        <strain evidence="2 3">NBRC 108638</strain>
    </source>
</reference>
<gene>
    <name evidence="2" type="ORF">Prum_039380</name>
</gene>